<gene>
    <name evidence="1" type="ORF">CLV31_109134</name>
</gene>
<accession>A0A326RQH7</accession>
<comment type="caution">
    <text evidence="1">The sequence shown here is derived from an EMBL/GenBank/DDBJ whole genome shotgun (WGS) entry which is preliminary data.</text>
</comment>
<dbReference type="Proteomes" id="UP000248917">
    <property type="component" value="Unassembled WGS sequence"/>
</dbReference>
<evidence type="ECO:0000313" key="2">
    <source>
        <dbReference type="Proteomes" id="UP000248917"/>
    </source>
</evidence>
<evidence type="ECO:0000313" key="1">
    <source>
        <dbReference type="EMBL" id="PZV82273.1"/>
    </source>
</evidence>
<name>A0A326RQH7_9BACT</name>
<sequence>MLQVKLKVMDTGMGLQSPETHASFFPSLYLRLFSCRYKYYDRVEKKLSRLSAITPVALFSLLSWLEDR</sequence>
<dbReference type="AlphaFoldDB" id="A0A326RQH7"/>
<proteinExistence type="predicted"/>
<reference evidence="1 2" key="1">
    <citation type="submission" date="2018-06" db="EMBL/GenBank/DDBJ databases">
        <title>Genomic Encyclopedia of Archaeal and Bacterial Type Strains, Phase II (KMG-II): from individual species to whole genera.</title>
        <authorList>
            <person name="Goeker M."/>
        </authorList>
    </citation>
    <scope>NUCLEOTIDE SEQUENCE [LARGE SCALE GENOMIC DNA]</scope>
    <source>
        <strain evidence="1 2">T4</strain>
    </source>
</reference>
<keyword evidence="2" id="KW-1185">Reference proteome</keyword>
<protein>
    <submittedName>
        <fullName evidence="1">Uncharacterized protein</fullName>
    </submittedName>
</protein>
<organism evidence="1 2">
    <name type="scientific">Algoriphagus aquaeductus</name>
    <dbReference type="NCBI Taxonomy" id="475299"/>
    <lineage>
        <taxon>Bacteria</taxon>
        <taxon>Pseudomonadati</taxon>
        <taxon>Bacteroidota</taxon>
        <taxon>Cytophagia</taxon>
        <taxon>Cytophagales</taxon>
        <taxon>Cyclobacteriaceae</taxon>
        <taxon>Algoriphagus</taxon>
    </lineage>
</organism>
<dbReference type="EMBL" id="QKTX01000009">
    <property type="protein sequence ID" value="PZV82273.1"/>
    <property type="molecule type" value="Genomic_DNA"/>
</dbReference>